<dbReference type="STRING" id="1123024.GCA_000423625_02831"/>
<proteinExistence type="predicted"/>
<evidence type="ECO:0000313" key="2">
    <source>
        <dbReference type="Proteomes" id="UP000321328"/>
    </source>
</evidence>
<reference evidence="1 2" key="1">
    <citation type="submission" date="2019-07" db="EMBL/GenBank/DDBJ databases">
        <title>Whole genome shotgun sequence of Pseudonocardia asaccharolytica NBRC 16224.</title>
        <authorList>
            <person name="Hosoyama A."/>
            <person name="Uohara A."/>
            <person name="Ohji S."/>
            <person name="Ichikawa N."/>
        </authorList>
    </citation>
    <scope>NUCLEOTIDE SEQUENCE [LARGE SCALE GENOMIC DNA]</scope>
    <source>
        <strain evidence="1 2">NBRC 16224</strain>
    </source>
</reference>
<accession>A0A511D3E4</accession>
<comment type="caution">
    <text evidence="1">The sequence shown here is derived from an EMBL/GenBank/DDBJ whole genome shotgun (WGS) entry which is preliminary data.</text>
</comment>
<organism evidence="1 2">
    <name type="scientific">Pseudonocardia asaccharolytica DSM 44247 = NBRC 16224</name>
    <dbReference type="NCBI Taxonomy" id="1123024"/>
    <lineage>
        <taxon>Bacteria</taxon>
        <taxon>Bacillati</taxon>
        <taxon>Actinomycetota</taxon>
        <taxon>Actinomycetes</taxon>
        <taxon>Pseudonocardiales</taxon>
        <taxon>Pseudonocardiaceae</taxon>
        <taxon>Pseudonocardia</taxon>
    </lineage>
</organism>
<sequence length="54" mass="5622">MGCSAGCRPRLAAGGGMSLLRRLAEAVLWAVGSLVWAAATTVTPTIHHCEEADR</sequence>
<dbReference type="AlphaFoldDB" id="A0A511D3E4"/>
<dbReference type="Proteomes" id="UP000321328">
    <property type="component" value="Unassembled WGS sequence"/>
</dbReference>
<evidence type="ECO:0000313" key="1">
    <source>
        <dbReference type="EMBL" id="GEL19300.1"/>
    </source>
</evidence>
<name>A0A511D3E4_9PSEU</name>
<dbReference type="EMBL" id="BJVI01000035">
    <property type="protein sequence ID" value="GEL19300.1"/>
    <property type="molecule type" value="Genomic_DNA"/>
</dbReference>
<protein>
    <submittedName>
        <fullName evidence="1">Uncharacterized protein</fullName>
    </submittedName>
</protein>
<gene>
    <name evidence="1" type="ORF">PA7_31370</name>
</gene>
<keyword evidence="2" id="KW-1185">Reference proteome</keyword>